<comment type="caution">
    <text evidence="8">The sequence shown here is derived from an EMBL/GenBank/DDBJ whole genome shotgun (WGS) entry which is preliminary data.</text>
</comment>
<gene>
    <name evidence="8" type="ORF">IF188_00985</name>
</gene>
<sequence>MTERAPLSRKPKLSDKLSAIAESATLKVDAKAKALQAAGRPVISYAAGEPDFATPQFIVDAAAEALQNPANFRYTPAAGLPALREAIAAKTLRDSGLEIDPSQVIVTNGGKQAVYQAFQTVVNPGDEVLLPAPYWTTYPEAIALADGTPVEVFAGADQDYKVTVEQLEAARTDRTVALVFVSPSNPTGSVYTLEETKAIGEWAVEHGIWIISDEIYQNLVYEGTKAVSIVEAVPAAADQTILVNGVAKTYAMTGWRLGWMLGPKDAIKIAGNLQSHLCSNVNNIAQRAALAALTGPQDEVEQMRQAFDRRRRTIVAELSKIDGVEVPTPLGAFYAYPDVRGLLGREWAGVTPTTSLELADLILEKAEVAVVPGEAFGPSGYLRLSYALGDDALLEGVQRLQRLFAS</sequence>
<dbReference type="InterPro" id="IPR050596">
    <property type="entry name" value="AspAT/PAT-like"/>
</dbReference>
<dbReference type="Gene3D" id="3.40.640.10">
    <property type="entry name" value="Type I PLP-dependent aspartate aminotransferase-like (Major domain)"/>
    <property type="match status" value="1"/>
</dbReference>
<dbReference type="SUPFAM" id="SSF53383">
    <property type="entry name" value="PLP-dependent transferases"/>
    <property type="match status" value="1"/>
</dbReference>
<dbReference type="RefSeq" id="WP_191169918.1">
    <property type="nucleotide sequence ID" value="NZ_JACXZS010000001.1"/>
</dbReference>
<evidence type="ECO:0000313" key="9">
    <source>
        <dbReference type="Proteomes" id="UP000598426"/>
    </source>
</evidence>
<name>A0ABR8NK26_9MICO</name>
<dbReference type="EC" id="2.6.1.-" evidence="6"/>
<evidence type="ECO:0000256" key="1">
    <source>
        <dbReference type="ARBA" id="ARBA00001933"/>
    </source>
</evidence>
<evidence type="ECO:0000313" key="8">
    <source>
        <dbReference type="EMBL" id="MBD3940273.1"/>
    </source>
</evidence>
<dbReference type="InterPro" id="IPR015422">
    <property type="entry name" value="PyrdxlP-dep_Trfase_small"/>
</dbReference>
<evidence type="ECO:0000256" key="5">
    <source>
        <dbReference type="ARBA" id="ARBA00022898"/>
    </source>
</evidence>
<dbReference type="PROSITE" id="PS00105">
    <property type="entry name" value="AA_TRANSFER_CLASS_1"/>
    <property type="match status" value="1"/>
</dbReference>
<dbReference type="PANTHER" id="PTHR46383">
    <property type="entry name" value="ASPARTATE AMINOTRANSFERASE"/>
    <property type="match status" value="1"/>
</dbReference>
<dbReference type="EMBL" id="JACXZS010000001">
    <property type="protein sequence ID" value="MBD3940273.1"/>
    <property type="molecule type" value="Genomic_DNA"/>
</dbReference>
<evidence type="ECO:0000256" key="2">
    <source>
        <dbReference type="ARBA" id="ARBA00007441"/>
    </source>
</evidence>
<dbReference type="Gene3D" id="3.90.1150.10">
    <property type="entry name" value="Aspartate Aminotransferase, domain 1"/>
    <property type="match status" value="1"/>
</dbReference>
<feature type="domain" description="Aminotransferase class I/classII large" evidence="7">
    <location>
        <begin position="42"/>
        <end position="395"/>
    </location>
</feature>
<protein>
    <recommendedName>
        <fullName evidence="6">Aminotransferase</fullName>
        <ecNumber evidence="6">2.6.1.-</ecNumber>
    </recommendedName>
</protein>
<accession>A0ABR8NK26</accession>
<dbReference type="PANTHER" id="PTHR46383:SF1">
    <property type="entry name" value="ASPARTATE AMINOTRANSFERASE"/>
    <property type="match status" value="1"/>
</dbReference>
<dbReference type="Pfam" id="PF00155">
    <property type="entry name" value="Aminotran_1_2"/>
    <property type="match status" value="1"/>
</dbReference>
<evidence type="ECO:0000259" key="7">
    <source>
        <dbReference type="Pfam" id="PF00155"/>
    </source>
</evidence>
<comment type="similarity">
    <text evidence="2 6">Belongs to the class-I pyridoxal-phosphate-dependent aminotransferase family.</text>
</comment>
<proteinExistence type="inferred from homology"/>
<dbReference type="InterPro" id="IPR015424">
    <property type="entry name" value="PyrdxlP-dep_Trfase"/>
</dbReference>
<keyword evidence="3 6" id="KW-0032">Aminotransferase</keyword>
<keyword evidence="5" id="KW-0663">Pyridoxal phosphate</keyword>
<dbReference type="GO" id="GO:0008483">
    <property type="term" value="F:transaminase activity"/>
    <property type="evidence" value="ECO:0007669"/>
    <property type="project" value="UniProtKB-KW"/>
</dbReference>
<dbReference type="Proteomes" id="UP000598426">
    <property type="component" value="Unassembled WGS sequence"/>
</dbReference>
<comment type="cofactor">
    <cofactor evidence="1 6">
        <name>pyridoxal 5'-phosphate</name>
        <dbReference type="ChEBI" id="CHEBI:597326"/>
    </cofactor>
</comment>
<keyword evidence="4 6" id="KW-0808">Transferase</keyword>
<dbReference type="InterPro" id="IPR004838">
    <property type="entry name" value="NHTrfase_class1_PyrdxlP-BS"/>
</dbReference>
<dbReference type="CDD" id="cd00609">
    <property type="entry name" value="AAT_like"/>
    <property type="match status" value="1"/>
</dbReference>
<keyword evidence="9" id="KW-1185">Reference proteome</keyword>
<evidence type="ECO:0000256" key="3">
    <source>
        <dbReference type="ARBA" id="ARBA00022576"/>
    </source>
</evidence>
<dbReference type="InterPro" id="IPR004839">
    <property type="entry name" value="Aminotransferase_I/II_large"/>
</dbReference>
<evidence type="ECO:0000256" key="6">
    <source>
        <dbReference type="RuleBase" id="RU000481"/>
    </source>
</evidence>
<evidence type="ECO:0000256" key="4">
    <source>
        <dbReference type="ARBA" id="ARBA00022679"/>
    </source>
</evidence>
<organism evidence="8 9">
    <name type="scientific">Microbacterium helvum</name>
    <dbReference type="NCBI Taxonomy" id="2773713"/>
    <lineage>
        <taxon>Bacteria</taxon>
        <taxon>Bacillati</taxon>
        <taxon>Actinomycetota</taxon>
        <taxon>Actinomycetes</taxon>
        <taxon>Micrococcales</taxon>
        <taxon>Microbacteriaceae</taxon>
        <taxon>Microbacterium</taxon>
    </lineage>
</organism>
<dbReference type="InterPro" id="IPR015421">
    <property type="entry name" value="PyrdxlP-dep_Trfase_major"/>
</dbReference>
<reference evidence="8 9" key="1">
    <citation type="submission" date="2020-09" db="EMBL/GenBank/DDBJ databases">
        <title>Isolation and identification of active actinomycetes.</title>
        <authorList>
            <person name="Li X."/>
        </authorList>
    </citation>
    <scope>NUCLEOTIDE SEQUENCE [LARGE SCALE GENOMIC DNA]</scope>
    <source>
        <strain evidence="8 9">NEAU-LLC</strain>
    </source>
</reference>